<comment type="caution">
    <text evidence="3">The sequence shown here is derived from an EMBL/GenBank/DDBJ whole genome shotgun (WGS) entry which is preliminary data.</text>
</comment>
<feature type="domain" description="RelA/SpoT" evidence="2">
    <location>
        <begin position="52"/>
        <end position="154"/>
    </location>
</feature>
<gene>
    <name evidence="3" type="ORF">G352_03881</name>
</gene>
<dbReference type="PATRIC" id="fig|1278076.4.peg.806"/>
<dbReference type="InterPro" id="IPR007685">
    <property type="entry name" value="RelA_SpoT"/>
</dbReference>
<protein>
    <submittedName>
        <fullName evidence="3">RelA/SpoT domain-containing protein</fullName>
    </submittedName>
</protein>
<evidence type="ECO:0000256" key="1">
    <source>
        <dbReference type="SAM" id="MobiDB-lite"/>
    </source>
</evidence>
<dbReference type="GO" id="GO:0015969">
    <property type="term" value="P:guanosine tetraphosphate metabolic process"/>
    <property type="evidence" value="ECO:0007669"/>
    <property type="project" value="InterPro"/>
</dbReference>
<dbReference type="Proteomes" id="UP000011731">
    <property type="component" value="Unassembled WGS sequence"/>
</dbReference>
<organism evidence="3 4">
    <name type="scientific">Rhodococcus ruber BKS 20-38</name>
    <dbReference type="NCBI Taxonomy" id="1278076"/>
    <lineage>
        <taxon>Bacteria</taxon>
        <taxon>Bacillati</taxon>
        <taxon>Actinomycetota</taxon>
        <taxon>Actinomycetes</taxon>
        <taxon>Mycobacteriales</taxon>
        <taxon>Nocardiaceae</taxon>
        <taxon>Rhodococcus</taxon>
    </lineage>
</organism>
<dbReference type="SUPFAM" id="SSF81301">
    <property type="entry name" value="Nucleotidyltransferase"/>
    <property type="match status" value="1"/>
</dbReference>
<reference evidence="3 4" key="1">
    <citation type="journal article" date="2013" name="Genome Announc.">
        <title>Draft Genome Sequence of Rhodococcus ruber Strain BKS 20-38.</title>
        <authorList>
            <person name="Bala M."/>
            <person name="Kumar S."/>
            <person name="Raghava G.P."/>
            <person name="Mayilraj S."/>
        </authorList>
    </citation>
    <scope>NUCLEOTIDE SEQUENCE [LARGE SCALE GENOMIC DNA]</scope>
    <source>
        <strain evidence="3 4">BKS 20-38</strain>
    </source>
</reference>
<dbReference type="EMBL" id="AOEX01000018">
    <property type="protein sequence ID" value="EME66709.1"/>
    <property type="molecule type" value="Genomic_DNA"/>
</dbReference>
<dbReference type="PANTHER" id="PTHR47837:SF1">
    <property type="entry name" value="GTP PYROPHOSPHOKINASE YJBM"/>
    <property type="match status" value="1"/>
</dbReference>
<dbReference type="RefSeq" id="WP_003934864.1">
    <property type="nucleotide sequence ID" value="NZ_AOEX01000018.1"/>
</dbReference>
<dbReference type="InterPro" id="IPR043519">
    <property type="entry name" value="NT_sf"/>
</dbReference>
<dbReference type="Gene3D" id="3.30.460.10">
    <property type="entry name" value="Beta Polymerase, domain 2"/>
    <property type="match status" value="1"/>
</dbReference>
<sequence length="201" mass="22006">MTGIGPERTDSPLRDPAGGGRAGGFALEDLRTKIGIVRDEFVDRHGYDPVEHVESWTAGTAPSSELAGIRITCGVNADVYRLRDLLAVRRDARVVEARDYIRRAGPDGYRGLCLVVEVPVARSDGVRAVRVEVQIRTGVMESWEFVATRLHTGFADHLPPEMLDELGAAAERARDLDSRIGALHRRMEDRIAGAQEKAPPA</sequence>
<dbReference type="AlphaFoldDB" id="M3A2H7"/>
<proteinExistence type="predicted"/>
<name>M3A2H7_9NOCA</name>
<evidence type="ECO:0000313" key="4">
    <source>
        <dbReference type="Proteomes" id="UP000011731"/>
    </source>
</evidence>
<accession>M3A2H7</accession>
<dbReference type="CDD" id="cd05399">
    <property type="entry name" value="NT_Rel-Spo_like"/>
    <property type="match status" value="1"/>
</dbReference>
<dbReference type="PANTHER" id="PTHR47837">
    <property type="entry name" value="GTP PYROPHOSPHOKINASE YJBM"/>
    <property type="match status" value="1"/>
</dbReference>
<evidence type="ECO:0000259" key="2">
    <source>
        <dbReference type="SMART" id="SM00954"/>
    </source>
</evidence>
<evidence type="ECO:0000313" key="3">
    <source>
        <dbReference type="EMBL" id="EME66709.1"/>
    </source>
</evidence>
<keyword evidence="4" id="KW-1185">Reference proteome</keyword>
<feature type="region of interest" description="Disordered" evidence="1">
    <location>
        <begin position="1"/>
        <end position="24"/>
    </location>
</feature>
<dbReference type="SMART" id="SM00954">
    <property type="entry name" value="RelA_SpoT"/>
    <property type="match status" value="1"/>
</dbReference>
<dbReference type="InterPro" id="IPR052366">
    <property type="entry name" value="GTP_Pyrophosphokinase"/>
</dbReference>
<dbReference type="Pfam" id="PF04607">
    <property type="entry name" value="RelA_SpoT"/>
    <property type="match status" value="1"/>
</dbReference>